<dbReference type="GO" id="GO:0009252">
    <property type="term" value="P:peptidoglycan biosynthetic process"/>
    <property type="evidence" value="ECO:0007669"/>
    <property type="project" value="UniProtKB-KW"/>
</dbReference>
<accession>A0A385Q093</accession>
<name>A0A385Q093_9FIRM</name>
<dbReference type="GO" id="GO:0008360">
    <property type="term" value="P:regulation of cell shape"/>
    <property type="evidence" value="ECO:0007669"/>
    <property type="project" value="UniProtKB-KW"/>
</dbReference>
<proteinExistence type="inferred from homology"/>
<reference evidence="8 9" key="1">
    <citation type="submission" date="2018-09" db="EMBL/GenBank/DDBJ databases">
        <title>Genome sequencing of Lachnoanaerobaculum umeaense DSM 23576.</title>
        <authorList>
            <person name="Kook J.-K."/>
            <person name="Park S.-N."/>
            <person name="Lim Y.K."/>
        </authorList>
    </citation>
    <scope>NUCLEOTIDE SEQUENCE [LARGE SCALE GENOMIC DNA]</scope>
    <source>
        <strain evidence="9">DSM 23576 \ CCUG 58757</strain>
    </source>
</reference>
<dbReference type="Pfam" id="PF00768">
    <property type="entry name" value="Peptidase_S11"/>
    <property type="match status" value="1"/>
</dbReference>
<dbReference type="Gene3D" id="3.40.710.10">
    <property type="entry name" value="DD-peptidase/beta-lactamase superfamily"/>
    <property type="match status" value="1"/>
</dbReference>
<evidence type="ECO:0000256" key="6">
    <source>
        <dbReference type="ARBA" id="ARBA00023316"/>
    </source>
</evidence>
<organism evidence="8 9">
    <name type="scientific">Lachnoanaerobaculum umeaense</name>
    <dbReference type="NCBI Taxonomy" id="617123"/>
    <lineage>
        <taxon>Bacteria</taxon>
        <taxon>Bacillati</taxon>
        <taxon>Bacillota</taxon>
        <taxon>Clostridia</taxon>
        <taxon>Lachnospirales</taxon>
        <taxon>Lachnospiraceae</taxon>
        <taxon>Lachnoanaerobaculum</taxon>
    </lineage>
</organism>
<keyword evidence="4" id="KW-0133">Cell shape</keyword>
<keyword evidence="5" id="KW-0573">Peptidoglycan synthesis</keyword>
<evidence type="ECO:0000256" key="2">
    <source>
        <dbReference type="ARBA" id="ARBA00022729"/>
    </source>
</evidence>
<dbReference type="InterPro" id="IPR001967">
    <property type="entry name" value="Peptidase_S11_N"/>
</dbReference>
<keyword evidence="8" id="KW-0121">Carboxypeptidase</keyword>
<dbReference type="PANTHER" id="PTHR21581">
    <property type="entry name" value="D-ALANYL-D-ALANINE CARBOXYPEPTIDASE"/>
    <property type="match status" value="1"/>
</dbReference>
<dbReference type="AlphaFoldDB" id="A0A385Q093"/>
<evidence type="ECO:0000256" key="7">
    <source>
        <dbReference type="RuleBase" id="RU004016"/>
    </source>
</evidence>
<dbReference type="OrthoDB" id="9791132at2"/>
<dbReference type="InterPro" id="IPR012338">
    <property type="entry name" value="Beta-lactam/transpept-like"/>
</dbReference>
<evidence type="ECO:0000256" key="1">
    <source>
        <dbReference type="ARBA" id="ARBA00007164"/>
    </source>
</evidence>
<evidence type="ECO:0000313" key="8">
    <source>
        <dbReference type="EMBL" id="AYA99881.1"/>
    </source>
</evidence>
<dbReference type="RefSeq" id="WP_111524389.1">
    <property type="nucleotide sequence ID" value="NZ_CP032364.1"/>
</dbReference>
<dbReference type="GO" id="GO:0071555">
    <property type="term" value="P:cell wall organization"/>
    <property type="evidence" value="ECO:0007669"/>
    <property type="project" value="UniProtKB-KW"/>
</dbReference>
<dbReference type="PRINTS" id="PR00725">
    <property type="entry name" value="DADACBPTASE1"/>
</dbReference>
<dbReference type="Proteomes" id="UP000265562">
    <property type="component" value="Chromosome"/>
</dbReference>
<sequence length="485" mass="53576">MNAKIKNFKKTTLIFFLTIITIISFPLKTFAYVDWPTNVNVLSEGAILMDSDSGAVLYGKNIHEHYFPASITKILTALVVVENCNLDDMVTFSKNAVYNVEAGSSSAGLDVGDTLTVRDCLYAMLLQSANEAANALAEYTGGSIEGFSDMMNAKAESLGCTDSHFANPSGLNNPEHYTSAYDYALISRAAFQNPTVTEIASATYYNLPPTSRVPTGQTLYNHHGMLRKNSGNYYQNAICGKTGYTTLAGNTLVTYGRNDHIGLITVVLNGNKTHYTDTQELMNFGFSNFKNIKLNSSGITTNFSSNLSLIPNFNEYTIEPDDNASITLPNDADINDVSSTMDFEADPNQPKNALCRVDYSYNDYPIGSVYIVATKNVNYVPDEEKVVQNETESDEQVTRAEEKKPLQSFTNIMFSISKRNIIIASSIGGFVLLLIIIILIRLHIAKKKNNFSDRELRIYNLLKTGWSASDCGISEEEAKDIIEKH</sequence>
<dbReference type="SUPFAM" id="SSF56601">
    <property type="entry name" value="beta-lactamase/transpeptidase-like"/>
    <property type="match status" value="1"/>
</dbReference>
<dbReference type="EMBL" id="CP032364">
    <property type="protein sequence ID" value="AYA99881.1"/>
    <property type="molecule type" value="Genomic_DNA"/>
</dbReference>
<dbReference type="GO" id="GO:0006508">
    <property type="term" value="P:proteolysis"/>
    <property type="evidence" value="ECO:0007669"/>
    <property type="project" value="InterPro"/>
</dbReference>
<evidence type="ECO:0000256" key="4">
    <source>
        <dbReference type="ARBA" id="ARBA00022960"/>
    </source>
</evidence>
<dbReference type="PANTHER" id="PTHR21581:SF33">
    <property type="entry name" value="D-ALANYL-D-ALANINE CARBOXYPEPTIDASE DACB"/>
    <property type="match status" value="1"/>
</dbReference>
<gene>
    <name evidence="8" type="ORF">D4A81_07995</name>
</gene>
<evidence type="ECO:0000313" key="9">
    <source>
        <dbReference type="Proteomes" id="UP000265562"/>
    </source>
</evidence>
<dbReference type="InterPro" id="IPR018044">
    <property type="entry name" value="Peptidase_S11"/>
</dbReference>
<keyword evidence="6" id="KW-0961">Cell wall biogenesis/degradation</keyword>
<comment type="similarity">
    <text evidence="1 7">Belongs to the peptidase S11 family.</text>
</comment>
<dbReference type="KEGG" id="lua:D4A81_07995"/>
<evidence type="ECO:0000256" key="3">
    <source>
        <dbReference type="ARBA" id="ARBA00022801"/>
    </source>
</evidence>
<keyword evidence="8" id="KW-0645">Protease</keyword>
<protein>
    <submittedName>
        <fullName evidence="8">D-alanyl-D-alanine carboxypeptidase</fullName>
    </submittedName>
</protein>
<keyword evidence="2" id="KW-0732">Signal</keyword>
<dbReference type="GO" id="GO:0009002">
    <property type="term" value="F:serine-type D-Ala-D-Ala carboxypeptidase activity"/>
    <property type="evidence" value="ECO:0007669"/>
    <property type="project" value="InterPro"/>
</dbReference>
<evidence type="ECO:0000256" key="5">
    <source>
        <dbReference type="ARBA" id="ARBA00022984"/>
    </source>
</evidence>
<keyword evidence="9" id="KW-1185">Reference proteome</keyword>
<keyword evidence="3" id="KW-0378">Hydrolase</keyword>